<reference evidence="1" key="1">
    <citation type="journal article" date="2014" name="Int. J. Syst. Evol. Microbiol.">
        <title>Complete genome sequence of Corynebacterium casei LMG S-19264T (=DSM 44701T), isolated from a smear-ripened cheese.</title>
        <authorList>
            <consortium name="US DOE Joint Genome Institute (JGI-PGF)"/>
            <person name="Walter F."/>
            <person name="Albersmeier A."/>
            <person name="Kalinowski J."/>
            <person name="Ruckert C."/>
        </authorList>
    </citation>
    <scope>NUCLEOTIDE SEQUENCE</scope>
    <source>
        <strain evidence="1">CGMCC 1.15320</strain>
    </source>
</reference>
<keyword evidence="2" id="KW-1185">Reference proteome</keyword>
<protein>
    <submittedName>
        <fullName evidence="1">Uncharacterized protein</fullName>
    </submittedName>
</protein>
<proteinExistence type="predicted"/>
<sequence>MPTYIPDWIYDRLVKALEAIEPCPLTGDRSAKINEALCMIGGVWPESVRVDAANGRLP</sequence>
<evidence type="ECO:0000313" key="1">
    <source>
        <dbReference type="EMBL" id="GGA82924.1"/>
    </source>
</evidence>
<dbReference type="AlphaFoldDB" id="A0A916S3Q0"/>
<evidence type="ECO:0000313" key="2">
    <source>
        <dbReference type="Proteomes" id="UP000636264"/>
    </source>
</evidence>
<comment type="caution">
    <text evidence="1">The sequence shown here is derived from an EMBL/GenBank/DDBJ whole genome shotgun (WGS) entry which is preliminary data.</text>
</comment>
<accession>A0A916S3Q0</accession>
<organism evidence="1 2">
    <name type="scientific">Nitratireductor aestuarii</name>
    <dbReference type="NCBI Taxonomy" id="1735103"/>
    <lineage>
        <taxon>Bacteria</taxon>
        <taxon>Pseudomonadati</taxon>
        <taxon>Pseudomonadota</taxon>
        <taxon>Alphaproteobacteria</taxon>
        <taxon>Hyphomicrobiales</taxon>
        <taxon>Phyllobacteriaceae</taxon>
        <taxon>Nitratireductor</taxon>
    </lineage>
</organism>
<dbReference type="EMBL" id="BMIF01000034">
    <property type="protein sequence ID" value="GGA82924.1"/>
    <property type="molecule type" value="Genomic_DNA"/>
</dbReference>
<name>A0A916S3Q0_9HYPH</name>
<reference evidence="1" key="2">
    <citation type="submission" date="2020-09" db="EMBL/GenBank/DDBJ databases">
        <authorList>
            <person name="Sun Q."/>
            <person name="Zhou Y."/>
        </authorList>
    </citation>
    <scope>NUCLEOTIDE SEQUENCE</scope>
    <source>
        <strain evidence="1">CGMCC 1.15320</strain>
    </source>
</reference>
<dbReference type="Proteomes" id="UP000636264">
    <property type="component" value="Unassembled WGS sequence"/>
</dbReference>
<gene>
    <name evidence="1" type="ORF">GCM10011385_41400</name>
</gene>